<dbReference type="AlphaFoldDB" id="A0A8K0N1M2"/>
<sequence>MVLLRMFLFLAVALLASFWPSMVKIRMMEVRTALVSSDDGRSSGVRGDVMVESMDGENMGHVGDTLPRTTPPITAYEDKIAGIEITKKITSCFNHPESQSFFHHPKIPSCFPRGS</sequence>
<keyword evidence="1" id="KW-0732">Signal</keyword>
<protein>
    <submittedName>
        <fullName evidence="2">Uncharacterized protein</fullName>
    </submittedName>
</protein>
<evidence type="ECO:0000313" key="3">
    <source>
        <dbReference type="Proteomes" id="UP000797356"/>
    </source>
</evidence>
<reference evidence="2" key="1">
    <citation type="journal article" date="2017" name="Gigascience">
        <title>The genome draft of coconut (Cocos nucifera).</title>
        <authorList>
            <person name="Xiao Y."/>
            <person name="Xu P."/>
            <person name="Fan H."/>
            <person name="Baudouin L."/>
            <person name="Xia W."/>
            <person name="Bocs S."/>
            <person name="Xu J."/>
            <person name="Li Q."/>
            <person name="Guo A."/>
            <person name="Zhou L."/>
            <person name="Li J."/>
            <person name="Wu Y."/>
            <person name="Ma Z."/>
            <person name="Armero A."/>
            <person name="Issali A.E."/>
            <person name="Liu N."/>
            <person name="Peng M."/>
            <person name="Yang Y."/>
        </authorList>
    </citation>
    <scope>NUCLEOTIDE SEQUENCE</scope>
    <source>
        <tissue evidence="2">Spear leaf of Hainan Tall coconut</tissue>
    </source>
</reference>
<keyword evidence="3" id="KW-1185">Reference proteome</keyword>
<evidence type="ECO:0000256" key="1">
    <source>
        <dbReference type="SAM" id="SignalP"/>
    </source>
</evidence>
<gene>
    <name evidence="2" type="ORF">COCNU_05G006740</name>
</gene>
<comment type="caution">
    <text evidence="2">The sequence shown here is derived from an EMBL/GenBank/DDBJ whole genome shotgun (WGS) entry which is preliminary data.</text>
</comment>
<accession>A0A8K0N1M2</accession>
<evidence type="ECO:0000313" key="2">
    <source>
        <dbReference type="EMBL" id="KAG1342445.1"/>
    </source>
</evidence>
<organism evidence="2 3">
    <name type="scientific">Cocos nucifera</name>
    <name type="common">Coconut palm</name>
    <dbReference type="NCBI Taxonomy" id="13894"/>
    <lineage>
        <taxon>Eukaryota</taxon>
        <taxon>Viridiplantae</taxon>
        <taxon>Streptophyta</taxon>
        <taxon>Embryophyta</taxon>
        <taxon>Tracheophyta</taxon>
        <taxon>Spermatophyta</taxon>
        <taxon>Magnoliopsida</taxon>
        <taxon>Liliopsida</taxon>
        <taxon>Arecaceae</taxon>
        <taxon>Arecoideae</taxon>
        <taxon>Cocoseae</taxon>
        <taxon>Attaleinae</taxon>
        <taxon>Cocos</taxon>
    </lineage>
</organism>
<feature type="chain" id="PRO_5035440784" evidence="1">
    <location>
        <begin position="19"/>
        <end position="115"/>
    </location>
</feature>
<name>A0A8K0N1M2_COCNU</name>
<feature type="signal peptide" evidence="1">
    <location>
        <begin position="1"/>
        <end position="18"/>
    </location>
</feature>
<dbReference type="EMBL" id="CM017876">
    <property type="protein sequence ID" value="KAG1342445.1"/>
    <property type="molecule type" value="Genomic_DNA"/>
</dbReference>
<dbReference type="Proteomes" id="UP000797356">
    <property type="component" value="Chromosome 5"/>
</dbReference>
<reference evidence="2" key="2">
    <citation type="submission" date="2019-07" db="EMBL/GenBank/DDBJ databases">
        <authorList>
            <person name="Yang Y."/>
            <person name="Bocs S."/>
            <person name="Baudouin L."/>
        </authorList>
    </citation>
    <scope>NUCLEOTIDE SEQUENCE</scope>
    <source>
        <tissue evidence="2">Spear leaf of Hainan Tall coconut</tissue>
    </source>
</reference>
<proteinExistence type="predicted"/>